<dbReference type="SUPFAM" id="SSF63999">
    <property type="entry name" value="Thiamin pyrophosphokinase, catalytic domain"/>
    <property type="match status" value="1"/>
</dbReference>
<dbReference type="Pfam" id="PF04263">
    <property type="entry name" value="TPK_catalytic"/>
    <property type="match status" value="1"/>
</dbReference>
<reference evidence="7 8" key="2">
    <citation type="submission" date="2023-06" db="EMBL/GenBank/DDBJ databases">
        <authorList>
            <person name="Zeman M."/>
            <person name="Kubasova T."/>
            <person name="Jahodarova E."/>
            <person name="Nykrynova M."/>
            <person name="Rychlik I."/>
        </authorList>
    </citation>
    <scope>NUCLEOTIDE SEQUENCE [LARGE SCALE GENOMIC DNA]</scope>
    <source>
        <strain evidence="7 8">161_Gplus</strain>
    </source>
</reference>
<evidence type="ECO:0000259" key="6">
    <source>
        <dbReference type="SMART" id="SM00983"/>
    </source>
</evidence>
<evidence type="ECO:0000256" key="5">
    <source>
        <dbReference type="NCBIfam" id="TIGR01378"/>
    </source>
</evidence>
<evidence type="ECO:0000256" key="3">
    <source>
        <dbReference type="ARBA" id="ARBA00022777"/>
    </source>
</evidence>
<accession>A0ABT7UYG7</accession>
<gene>
    <name evidence="7" type="ORF">QUW44_06175</name>
</gene>
<sequence>MRVNVMVGGPQEQIPVEMVRQHQDETWIGVDHGATLLLDWGIKPVAAIGDFDSTAPAEFARLKERLADIETYPPAKDFTDTQLGIMTAIKKFQPDQIIIWGATGARLDQELANLYLPMQERFRPYLSRIQLVDRYNIVRYFLPGTYSIYRRPDFDYLAFVSLTPVRGLTLPDEKYPLVNWSSTIPFSWSSNRFTSSVNHFSFDAGVVAVIWSRD</sequence>
<keyword evidence="4" id="KW-0067">ATP-binding</keyword>
<dbReference type="EC" id="2.7.6.2" evidence="5"/>
<reference evidence="8" key="1">
    <citation type="submission" date="2023-06" db="EMBL/GenBank/DDBJ databases">
        <title>Identification and characterization of horizontal gene transfer across gut microbiota members of farm animals based on homology search.</title>
        <authorList>
            <person name="Zeman M."/>
            <person name="Kubasova T."/>
            <person name="Jahodarova E."/>
            <person name="Nykrynova M."/>
            <person name="Rychlik I."/>
        </authorList>
    </citation>
    <scope>NUCLEOTIDE SEQUENCE [LARGE SCALE GENOMIC DNA]</scope>
    <source>
        <strain evidence="8">161_Gplus</strain>
    </source>
</reference>
<evidence type="ECO:0000313" key="7">
    <source>
        <dbReference type="EMBL" id="MDM8266746.1"/>
    </source>
</evidence>
<dbReference type="NCBIfam" id="TIGR01378">
    <property type="entry name" value="thi_PPkinase"/>
    <property type="match status" value="1"/>
</dbReference>
<comment type="caution">
    <text evidence="7">The sequence shown here is derived from an EMBL/GenBank/DDBJ whole genome shotgun (WGS) entry which is preliminary data.</text>
</comment>
<evidence type="ECO:0000313" key="8">
    <source>
        <dbReference type="Proteomes" id="UP001529343"/>
    </source>
</evidence>
<keyword evidence="3" id="KW-0418">Kinase</keyword>
<dbReference type="Proteomes" id="UP001529343">
    <property type="component" value="Unassembled WGS sequence"/>
</dbReference>
<dbReference type="PANTHER" id="PTHR41299:SF1">
    <property type="entry name" value="THIAMINE PYROPHOSPHOKINASE"/>
    <property type="match status" value="1"/>
</dbReference>
<evidence type="ECO:0000256" key="1">
    <source>
        <dbReference type="ARBA" id="ARBA00022679"/>
    </source>
</evidence>
<dbReference type="CDD" id="cd07995">
    <property type="entry name" value="TPK"/>
    <property type="match status" value="1"/>
</dbReference>
<dbReference type="RefSeq" id="WP_283594203.1">
    <property type="nucleotide sequence ID" value="NZ_JAUDDW010000021.1"/>
</dbReference>
<keyword evidence="1 7" id="KW-0808">Transferase</keyword>
<keyword evidence="8" id="KW-1185">Reference proteome</keyword>
<dbReference type="InterPro" id="IPR053149">
    <property type="entry name" value="TPK"/>
</dbReference>
<dbReference type="GO" id="GO:0004788">
    <property type="term" value="F:thiamine diphosphokinase activity"/>
    <property type="evidence" value="ECO:0007669"/>
    <property type="project" value="UniProtKB-EC"/>
</dbReference>
<evidence type="ECO:0000256" key="4">
    <source>
        <dbReference type="ARBA" id="ARBA00022840"/>
    </source>
</evidence>
<keyword evidence="2" id="KW-0547">Nucleotide-binding</keyword>
<dbReference type="Pfam" id="PF04265">
    <property type="entry name" value="TPK_B1_binding"/>
    <property type="match status" value="1"/>
</dbReference>
<protein>
    <recommendedName>
        <fullName evidence="5">Thiamine diphosphokinase</fullName>
        <ecNumber evidence="5">2.7.6.2</ecNumber>
    </recommendedName>
</protein>
<proteinExistence type="predicted"/>
<dbReference type="SMART" id="SM00983">
    <property type="entry name" value="TPK_B1_binding"/>
    <property type="match status" value="1"/>
</dbReference>
<dbReference type="PANTHER" id="PTHR41299">
    <property type="entry name" value="THIAMINE PYROPHOSPHOKINASE"/>
    <property type="match status" value="1"/>
</dbReference>
<feature type="domain" description="Thiamin pyrophosphokinase thiamin-binding" evidence="6">
    <location>
        <begin position="144"/>
        <end position="208"/>
    </location>
</feature>
<dbReference type="InterPro" id="IPR007371">
    <property type="entry name" value="TPK_catalytic"/>
</dbReference>
<dbReference type="InterPro" id="IPR036759">
    <property type="entry name" value="TPK_catalytic_sf"/>
</dbReference>
<organism evidence="7 8">
    <name type="scientific">Limosilactobacillus pontis</name>
    <dbReference type="NCBI Taxonomy" id="35787"/>
    <lineage>
        <taxon>Bacteria</taxon>
        <taxon>Bacillati</taxon>
        <taxon>Bacillota</taxon>
        <taxon>Bacilli</taxon>
        <taxon>Lactobacillales</taxon>
        <taxon>Lactobacillaceae</taxon>
        <taxon>Limosilactobacillus</taxon>
    </lineage>
</organism>
<dbReference type="InterPro" id="IPR007373">
    <property type="entry name" value="Thiamin_PyroPKinase_B1-bd"/>
</dbReference>
<dbReference type="Gene3D" id="3.40.50.10240">
    <property type="entry name" value="Thiamin pyrophosphokinase, catalytic domain"/>
    <property type="match status" value="1"/>
</dbReference>
<name>A0ABT7UYG7_9LACO</name>
<evidence type="ECO:0000256" key="2">
    <source>
        <dbReference type="ARBA" id="ARBA00022741"/>
    </source>
</evidence>
<dbReference type="InterPro" id="IPR006282">
    <property type="entry name" value="Thi_PPkinase"/>
</dbReference>
<dbReference type="EMBL" id="JAUDDW010000021">
    <property type="protein sequence ID" value="MDM8266746.1"/>
    <property type="molecule type" value="Genomic_DNA"/>
</dbReference>